<dbReference type="GO" id="GO:0005509">
    <property type="term" value="F:calcium ion binding"/>
    <property type="evidence" value="ECO:0007669"/>
    <property type="project" value="InterPro"/>
</dbReference>
<dbReference type="EMBL" id="PQCO01000271">
    <property type="protein sequence ID" value="PUD99103.1"/>
    <property type="molecule type" value="Genomic_DNA"/>
</dbReference>
<name>A0A6N4DJN5_9GAMM</name>
<feature type="transmembrane region" description="Helical" evidence="1">
    <location>
        <begin position="13"/>
        <end position="32"/>
    </location>
</feature>
<protein>
    <recommendedName>
        <fullName evidence="2">EF-hand domain-containing protein</fullName>
    </recommendedName>
</protein>
<evidence type="ECO:0000313" key="4">
    <source>
        <dbReference type="Proteomes" id="UP000250928"/>
    </source>
</evidence>
<keyword evidence="1" id="KW-0812">Transmembrane</keyword>
<keyword evidence="1" id="KW-0472">Membrane</keyword>
<proteinExistence type="predicted"/>
<evidence type="ECO:0000259" key="2">
    <source>
        <dbReference type="PROSITE" id="PS50222"/>
    </source>
</evidence>
<dbReference type="InterPro" id="IPR018247">
    <property type="entry name" value="EF_Hand_1_Ca_BS"/>
</dbReference>
<keyword evidence="1" id="KW-1133">Transmembrane helix</keyword>
<dbReference type="InterPro" id="IPR002048">
    <property type="entry name" value="EF_hand_dom"/>
</dbReference>
<reference evidence="3 4" key="1">
    <citation type="submission" date="2018-01" db="EMBL/GenBank/DDBJ databases">
        <title>Novel co-symbiosis in the lucinid bivalve Phacoides pectinatus.</title>
        <authorList>
            <person name="Lim S.J."/>
            <person name="Davis B.G."/>
            <person name="Gill D.E."/>
            <person name="Engel A.S."/>
            <person name="Anderson L.C."/>
            <person name="Campbell B.J."/>
        </authorList>
    </citation>
    <scope>NUCLEOTIDE SEQUENCE [LARGE SCALE GENOMIC DNA]</scope>
    <source>
        <strain evidence="3">N3_P5</strain>
    </source>
</reference>
<dbReference type="PROSITE" id="PS00018">
    <property type="entry name" value="EF_HAND_1"/>
    <property type="match status" value="1"/>
</dbReference>
<dbReference type="Proteomes" id="UP000250928">
    <property type="component" value="Unassembled WGS sequence"/>
</dbReference>
<accession>A0A6N4DJN5</accession>
<feature type="transmembrane region" description="Helical" evidence="1">
    <location>
        <begin position="291"/>
        <end position="313"/>
    </location>
</feature>
<dbReference type="AlphaFoldDB" id="A0A6N4DJN5"/>
<dbReference type="PROSITE" id="PS50222">
    <property type="entry name" value="EF_HAND_2"/>
    <property type="match status" value="1"/>
</dbReference>
<evidence type="ECO:0000313" key="3">
    <source>
        <dbReference type="EMBL" id="PUD99103.1"/>
    </source>
</evidence>
<organism evidence="3 4">
    <name type="scientific">Candidatus Sedimenticola endophacoides</name>
    <dbReference type="NCBI Taxonomy" id="2548426"/>
    <lineage>
        <taxon>Bacteria</taxon>
        <taxon>Pseudomonadati</taxon>
        <taxon>Pseudomonadota</taxon>
        <taxon>Gammaproteobacteria</taxon>
        <taxon>Chromatiales</taxon>
        <taxon>Sedimenticolaceae</taxon>
        <taxon>Sedimenticola</taxon>
    </lineage>
</organism>
<gene>
    <name evidence="3" type="ORF">C3L24_11520</name>
</gene>
<evidence type="ECO:0000256" key="1">
    <source>
        <dbReference type="SAM" id="Phobius"/>
    </source>
</evidence>
<feature type="domain" description="EF-hand" evidence="2">
    <location>
        <begin position="213"/>
        <end position="248"/>
    </location>
</feature>
<sequence length="315" mass="35702">MTEQIVRLATAEFWIFTALALAAAVGGFWFAFRNLARARLIEDTPTARIRSAQQGYVELNGEARDGADGPLAAPLTGIDCCWFRYKIEKRHDKGWRSIETKSSSQPFLLDDGSGECLIHPEGASITPGDKSVWFGSTPFPADRAPARRRVTRQPLFRIARVLNTDIGFGNRYRYTEERIFAGDPIYAIGLFSSLDEVDHRQNTETLTRELLQAWKQNKHRLLERFDQDRDGRIDLQEWETARRRAKSEAGARYRERISGRSPHSLGRTGSRRHPFLISTLPEFDLVRRYRLLAALALAAFFAGGATATLLLSARF</sequence>
<comment type="caution">
    <text evidence="3">The sequence shown here is derived from an EMBL/GenBank/DDBJ whole genome shotgun (WGS) entry which is preliminary data.</text>
</comment>